<comment type="similarity">
    <text evidence="1 3">Belongs to the bacterial flagellin family.</text>
</comment>
<dbReference type="Pfam" id="PF00669">
    <property type="entry name" value="Flagellin_N"/>
    <property type="match status" value="1"/>
</dbReference>
<organism evidence="6 7">
    <name type="scientific">Nocardioides massiliensis</name>
    <dbReference type="NCBI Taxonomy" id="1325935"/>
    <lineage>
        <taxon>Bacteria</taxon>
        <taxon>Bacillati</taxon>
        <taxon>Actinomycetota</taxon>
        <taxon>Actinomycetes</taxon>
        <taxon>Propionibacteriales</taxon>
        <taxon>Nocardioidaceae</taxon>
        <taxon>Nocardioides</taxon>
    </lineage>
</organism>
<name>A0ABT9NMS5_9ACTN</name>
<keyword evidence="2 3" id="KW-0975">Bacterial flagellum</keyword>
<comment type="function">
    <text evidence="3">Flagellin is the subunit protein which polymerizes to form the filaments of bacterial flagella.</text>
</comment>
<proteinExistence type="inferred from homology"/>
<evidence type="ECO:0000259" key="4">
    <source>
        <dbReference type="Pfam" id="PF00669"/>
    </source>
</evidence>
<dbReference type="SUPFAM" id="SSF64518">
    <property type="entry name" value="Phase 1 flagellin"/>
    <property type="match status" value="1"/>
</dbReference>
<evidence type="ECO:0000256" key="1">
    <source>
        <dbReference type="ARBA" id="ARBA00005709"/>
    </source>
</evidence>
<accession>A0ABT9NMS5</accession>
<keyword evidence="6" id="KW-0966">Cell projection</keyword>
<dbReference type="InterPro" id="IPR046358">
    <property type="entry name" value="Flagellin_C"/>
</dbReference>
<dbReference type="InterPro" id="IPR001029">
    <property type="entry name" value="Flagellin_N"/>
</dbReference>
<feature type="domain" description="Flagellin N-terminal" evidence="4">
    <location>
        <begin position="15"/>
        <end position="132"/>
    </location>
</feature>
<comment type="caution">
    <text evidence="6">The sequence shown here is derived from an EMBL/GenBank/DDBJ whole genome shotgun (WGS) entry which is preliminary data.</text>
</comment>
<comment type="subcellular location">
    <subcellularLocation>
        <location evidence="3">Secreted</location>
    </subcellularLocation>
    <subcellularLocation>
        <location evidence="3">Bacterial flagellum</location>
    </subcellularLocation>
</comment>
<keyword evidence="6" id="KW-0282">Flagellum</keyword>
<protein>
    <recommendedName>
        <fullName evidence="3">Flagellin</fullName>
    </recommendedName>
</protein>
<sequence length="299" mass="31566">MTLTRVTQSMMLRGSHTALQQALGRLAQTQEQLSTGRILNRPSDSPADVTTAMRLRGALSDQDQFLRNVEDGRGWLTQIDSALQASIDHTRRARELALQGASAGAAGQQARESLAAEVDQLRAGLVALGNATYLDRPVFGGITGGRVAFDPDGTYVGTPGAVTRTVAEGIRIQVNIDPAAVFGVSGPGTTTVFQDLDALATALRAGDTDQIRAGIEKLGGVLDRMTTAIADVGSRAARIEQAGQAAEDAQLALTTNLTSLEQTDLPRAIVDLQMQETAYQAALAATARVMQPSLLDFLR</sequence>
<evidence type="ECO:0000256" key="3">
    <source>
        <dbReference type="RuleBase" id="RU362073"/>
    </source>
</evidence>
<dbReference type="Pfam" id="PF00700">
    <property type="entry name" value="Flagellin_C"/>
    <property type="match status" value="1"/>
</dbReference>
<dbReference type="PANTHER" id="PTHR42792">
    <property type="entry name" value="FLAGELLIN"/>
    <property type="match status" value="1"/>
</dbReference>
<gene>
    <name evidence="6" type="ORF">J2S59_001534</name>
</gene>
<evidence type="ECO:0000313" key="7">
    <source>
        <dbReference type="Proteomes" id="UP001240447"/>
    </source>
</evidence>
<keyword evidence="7" id="KW-1185">Reference proteome</keyword>
<dbReference type="Proteomes" id="UP001240447">
    <property type="component" value="Unassembled WGS sequence"/>
</dbReference>
<dbReference type="EMBL" id="JAUSQM010000001">
    <property type="protein sequence ID" value="MDP9821725.1"/>
    <property type="molecule type" value="Genomic_DNA"/>
</dbReference>
<evidence type="ECO:0000259" key="5">
    <source>
        <dbReference type="Pfam" id="PF00700"/>
    </source>
</evidence>
<dbReference type="PANTHER" id="PTHR42792:SF1">
    <property type="entry name" value="FLAGELLAR HOOK-ASSOCIATED PROTEIN 3"/>
    <property type="match status" value="1"/>
</dbReference>
<dbReference type="RefSeq" id="WP_306824977.1">
    <property type="nucleotide sequence ID" value="NZ_JAUSQM010000001.1"/>
</dbReference>
<keyword evidence="6" id="KW-0969">Cilium</keyword>
<evidence type="ECO:0000313" key="6">
    <source>
        <dbReference type="EMBL" id="MDP9821725.1"/>
    </source>
</evidence>
<dbReference type="InterPro" id="IPR001492">
    <property type="entry name" value="Flagellin"/>
</dbReference>
<keyword evidence="3" id="KW-0964">Secreted</keyword>
<dbReference type="Gene3D" id="1.20.1330.10">
    <property type="entry name" value="f41 fragment of flagellin, N-terminal domain"/>
    <property type="match status" value="1"/>
</dbReference>
<feature type="domain" description="Flagellin C-terminal" evidence="5">
    <location>
        <begin position="217"/>
        <end position="298"/>
    </location>
</feature>
<evidence type="ECO:0000256" key="2">
    <source>
        <dbReference type="ARBA" id="ARBA00023143"/>
    </source>
</evidence>
<reference evidence="6 7" key="1">
    <citation type="submission" date="2023-07" db="EMBL/GenBank/DDBJ databases">
        <title>Sequencing the genomes of 1000 actinobacteria strains.</title>
        <authorList>
            <person name="Klenk H.-P."/>
        </authorList>
    </citation>
    <scope>NUCLEOTIDE SEQUENCE [LARGE SCALE GENOMIC DNA]</scope>
    <source>
        <strain evidence="6 7">GD13</strain>
    </source>
</reference>